<keyword evidence="4" id="KW-0238">DNA-binding</keyword>
<evidence type="ECO:0000256" key="2">
    <source>
        <dbReference type="ARBA" id="ARBA00023015"/>
    </source>
</evidence>
<dbReference type="Gene3D" id="1.10.10.10">
    <property type="entry name" value="Winged helix-like DNA-binding domain superfamily/Winged helix DNA-binding domain"/>
    <property type="match status" value="1"/>
</dbReference>
<dbReference type="Gene3D" id="1.10.1740.10">
    <property type="match status" value="1"/>
</dbReference>
<dbReference type="RefSeq" id="WP_153759526.1">
    <property type="nucleotide sequence ID" value="NZ_CP045851.1"/>
</dbReference>
<evidence type="ECO:0000313" key="8">
    <source>
        <dbReference type="EMBL" id="QGG95419.1"/>
    </source>
</evidence>
<keyword evidence="9" id="KW-1185">Reference proteome</keyword>
<gene>
    <name evidence="8" type="ORF">GH723_10100</name>
</gene>
<organism evidence="8 9">
    <name type="scientific">Actinomarinicola tropica</name>
    <dbReference type="NCBI Taxonomy" id="2789776"/>
    <lineage>
        <taxon>Bacteria</taxon>
        <taxon>Bacillati</taxon>
        <taxon>Actinomycetota</taxon>
        <taxon>Acidimicrobiia</taxon>
        <taxon>Acidimicrobiales</taxon>
        <taxon>Iamiaceae</taxon>
        <taxon>Actinomarinicola</taxon>
    </lineage>
</organism>
<proteinExistence type="inferred from homology"/>
<evidence type="ECO:0000256" key="3">
    <source>
        <dbReference type="ARBA" id="ARBA00023082"/>
    </source>
</evidence>
<dbReference type="Pfam" id="PF08281">
    <property type="entry name" value="Sigma70_r4_2"/>
    <property type="match status" value="1"/>
</dbReference>
<evidence type="ECO:0000256" key="1">
    <source>
        <dbReference type="ARBA" id="ARBA00010641"/>
    </source>
</evidence>
<evidence type="ECO:0000259" key="6">
    <source>
        <dbReference type="Pfam" id="PF04542"/>
    </source>
</evidence>
<dbReference type="InterPro" id="IPR013325">
    <property type="entry name" value="RNA_pol_sigma_r2"/>
</dbReference>
<dbReference type="AlphaFoldDB" id="A0A5Q2RF23"/>
<dbReference type="PANTHER" id="PTHR43133:SF50">
    <property type="entry name" value="ECF RNA POLYMERASE SIGMA FACTOR SIGM"/>
    <property type="match status" value="1"/>
</dbReference>
<dbReference type="GO" id="GO:0003677">
    <property type="term" value="F:DNA binding"/>
    <property type="evidence" value="ECO:0007669"/>
    <property type="project" value="UniProtKB-KW"/>
</dbReference>
<evidence type="ECO:0000256" key="5">
    <source>
        <dbReference type="ARBA" id="ARBA00023163"/>
    </source>
</evidence>
<dbReference type="Pfam" id="PF04542">
    <property type="entry name" value="Sigma70_r2"/>
    <property type="match status" value="1"/>
</dbReference>
<dbReference type="GO" id="GO:0006352">
    <property type="term" value="P:DNA-templated transcription initiation"/>
    <property type="evidence" value="ECO:0007669"/>
    <property type="project" value="InterPro"/>
</dbReference>
<dbReference type="InterPro" id="IPR014284">
    <property type="entry name" value="RNA_pol_sigma-70_dom"/>
</dbReference>
<evidence type="ECO:0000259" key="7">
    <source>
        <dbReference type="Pfam" id="PF08281"/>
    </source>
</evidence>
<dbReference type="GO" id="GO:0016987">
    <property type="term" value="F:sigma factor activity"/>
    <property type="evidence" value="ECO:0007669"/>
    <property type="project" value="UniProtKB-KW"/>
</dbReference>
<comment type="similarity">
    <text evidence="1">Belongs to the sigma-70 factor family. ECF subfamily.</text>
</comment>
<evidence type="ECO:0000256" key="4">
    <source>
        <dbReference type="ARBA" id="ARBA00023125"/>
    </source>
</evidence>
<dbReference type="SUPFAM" id="SSF88946">
    <property type="entry name" value="Sigma2 domain of RNA polymerase sigma factors"/>
    <property type="match status" value="1"/>
</dbReference>
<protein>
    <submittedName>
        <fullName evidence="8">Sigma-70 family RNA polymerase sigma factor</fullName>
    </submittedName>
</protein>
<dbReference type="Proteomes" id="UP000334019">
    <property type="component" value="Chromosome"/>
</dbReference>
<dbReference type="SUPFAM" id="SSF88659">
    <property type="entry name" value="Sigma3 and sigma4 domains of RNA polymerase sigma factors"/>
    <property type="match status" value="1"/>
</dbReference>
<dbReference type="InterPro" id="IPR007627">
    <property type="entry name" value="RNA_pol_sigma70_r2"/>
</dbReference>
<keyword evidence="5" id="KW-0804">Transcription</keyword>
<name>A0A5Q2RF23_9ACTN</name>
<sequence>MRAGRRTADHGDEPAARAALTTGPVDFERFYLDEYRPLLRLAWSLTGRRDLGEELVQETMLAVHGRWHDVGGYDAPGAYARRVLLNACRSFARRRAVEVKAMDRVARPGTVTDPRPPDDELWAAVRDLPERQCQAVALHYLEDRPVAEIADVLGITVATTKVHLHRGRQALAARLGSREEER</sequence>
<dbReference type="KEGG" id="atq:GH723_10100"/>
<dbReference type="InterPro" id="IPR013324">
    <property type="entry name" value="RNA_pol_sigma_r3/r4-like"/>
</dbReference>
<dbReference type="InterPro" id="IPR036388">
    <property type="entry name" value="WH-like_DNA-bd_sf"/>
</dbReference>
<accession>A0A5Q2RF23</accession>
<keyword evidence="2" id="KW-0805">Transcription regulation</keyword>
<dbReference type="PANTHER" id="PTHR43133">
    <property type="entry name" value="RNA POLYMERASE ECF-TYPE SIGMA FACTO"/>
    <property type="match status" value="1"/>
</dbReference>
<dbReference type="EMBL" id="CP045851">
    <property type="protein sequence ID" value="QGG95419.1"/>
    <property type="molecule type" value="Genomic_DNA"/>
</dbReference>
<dbReference type="InterPro" id="IPR039425">
    <property type="entry name" value="RNA_pol_sigma-70-like"/>
</dbReference>
<dbReference type="CDD" id="cd06171">
    <property type="entry name" value="Sigma70_r4"/>
    <property type="match status" value="1"/>
</dbReference>
<reference evidence="8 9" key="1">
    <citation type="submission" date="2019-11" db="EMBL/GenBank/DDBJ databases">
        <authorList>
            <person name="He Y."/>
        </authorList>
    </citation>
    <scope>NUCLEOTIDE SEQUENCE [LARGE SCALE GENOMIC DNA]</scope>
    <source>
        <strain evidence="8 9">SCSIO 58843</strain>
    </source>
</reference>
<feature type="domain" description="RNA polymerase sigma factor 70 region 4 type 2" evidence="7">
    <location>
        <begin position="119"/>
        <end position="171"/>
    </location>
</feature>
<dbReference type="InterPro" id="IPR013249">
    <property type="entry name" value="RNA_pol_sigma70_r4_t2"/>
</dbReference>
<evidence type="ECO:0000313" key="9">
    <source>
        <dbReference type="Proteomes" id="UP000334019"/>
    </source>
</evidence>
<dbReference type="NCBIfam" id="TIGR02937">
    <property type="entry name" value="sigma70-ECF"/>
    <property type="match status" value="1"/>
</dbReference>
<feature type="domain" description="RNA polymerase sigma-70 region 2" evidence="6">
    <location>
        <begin position="33"/>
        <end position="96"/>
    </location>
</feature>
<keyword evidence="3" id="KW-0731">Sigma factor</keyword>